<proteinExistence type="predicted"/>
<dbReference type="GO" id="GO:0006508">
    <property type="term" value="P:proteolysis"/>
    <property type="evidence" value="ECO:0007669"/>
    <property type="project" value="UniProtKB-KW"/>
</dbReference>
<evidence type="ECO:0000313" key="1">
    <source>
        <dbReference type="EMBL" id="THX09197.1"/>
    </source>
</evidence>
<gene>
    <name evidence="1" type="ORF">D6D13_06151</name>
</gene>
<comment type="caution">
    <text evidence="1">The sequence shown here is derived from an EMBL/GenBank/DDBJ whole genome shotgun (WGS) entry which is preliminary data.</text>
</comment>
<dbReference type="AlphaFoldDB" id="A0A4S9CS19"/>
<keyword evidence="1" id="KW-0645">Protease</keyword>
<dbReference type="EMBL" id="QZAS01000021">
    <property type="protein sequence ID" value="THX09197.1"/>
    <property type="molecule type" value="Genomic_DNA"/>
</dbReference>
<accession>A0A4S9CS19</accession>
<dbReference type="GO" id="GO:0008233">
    <property type="term" value="F:peptidase activity"/>
    <property type="evidence" value="ECO:0007669"/>
    <property type="project" value="UniProtKB-KW"/>
</dbReference>
<sequence>MYKAAGVRGRCFRMMAAQLRHQYGAHVPGSVHKLLDPISLAVSCAHQTVMELAGIHLAIGPLLSGCYKIVTTVNQLHQSYRFLPMTLANIVSACNLTRITLGQLDSALAKDFDIVKEINKELVEQFDGIKIGCTITLSLLEKHVTQLLNVASSEVPLKAQHTSRTGKWKALYNESDMKELLGQLKDNDTLLNTILNVLQRYNDDSSKAKTITNTDLVTSKEFP</sequence>
<keyword evidence="1" id="KW-0378">Hydrolase</keyword>
<reference evidence="1" key="1">
    <citation type="submission" date="2018-10" db="EMBL/GenBank/DDBJ databases">
        <title>Fifty Aureobasidium pullulans genomes reveal a recombining polyextremotolerant generalist.</title>
        <authorList>
            <person name="Gostincar C."/>
            <person name="Turk M."/>
            <person name="Zajc J."/>
            <person name="Gunde-Cimerman N."/>
        </authorList>
    </citation>
    <scope>NUCLEOTIDE SEQUENCE [LARGE SCALE GENOMIC DNA]</scope>
    <source>
        <strain evidence="1">EXF-10085</strain>
    </source>
</reference>
<protein>
    <submittedName>
        <fullName evidence="1">Tricorn protease domain 2-containing protein</fullName>
    </submittedName>
</protein>
<organism evidence="1">
    <name type="scientific">Aureobasidium pullulans</name>
    <name type="common">Black yeast</name>
    <name type="synonym">Pullularia pullulans</name>
    <dbReference type="NCBI Taxonomy" id="5580"/>
    <lineage>
        <taxon>Eukaryota</taxon>
        <taxon>Fungi</taxon>
        <taxon>Dikarya</taxon>
        <taxon>Ascomycota</taxon>
        <taxon>Pezizomycotina</taxon>
        <taxon>Dothideomycetes</taxon>
        <taxon>Dothideomycetidae</taxon>
        <taxon>Dothideales</taxon>
        <taxon>Saccotheciaceae</taxon>
        <taxon>Aureobasidium</taxon>
    </lineage>
</organism>
<name>A0A4S9CS19_AURPU</name>